<reference evidence="2 3" key="1">
    <citation type="submission" date="2016-09" db="EMBL/GenBank/DDBJ databases">
        <authorList>
            <person name="Capua I."/>
            <person name="De Benedictis P."/>
            <person name="Joannis T."/>
            <person name="Lombin L.H."/>
            <person name="Cattoli G."/>
        </authorList>
    </citation>
    <scope>NUCLEOTIDE SEQUENCE [LARGE SCALE GENOMIC DNA]</scope>
    <source>
        <strain evidence="2 3">GluBS11</strain>
    </source>
</reference>
<organism evidence="2 3">
    <name type="scientific">Anaerobium acetethylicum</name>
    <dbReference type="NCBI Taxonomy" id="1619234"/>
    <lineage>
        <taxon>Bacteria</taxon>
        <taxon>Bacillati</taxon>
        <taxon>Bacillota</taxon>
        <taxon>Clostridia</taxon>
        <taxon>Lachnospirales</taxon>
        <taxon>Lachnospiraceae</taxon>
        <taxon>Anaerobium</taxon>
    </lineage>
</organism>
<dbReference type="Pfam" id="PF00535">
    <property type="entry name" value="Glycos_transf_2"/>
    <property type="match status" value="1"/>
</dbReference>
<dbReference type="GO" id="GO:0016758">
    <property type="term" value="F:hexosyltransferase activity"/>
    <property type="evidence" value="ECO:0007669"/>
    <property type="project" value="UniProtKB-ARBA"/>
</dbReference>
<sequence length="323" mass="37964">MNKPFISIVIPVYNKSLYLSDFFECCEQIDSGIDIEIIFVDDGSTDTSWNLLLDYAKKNKRIKIFHQENAGAGYARNLGIEKSQGKYITFIDSDDLFNVGCIQKIIEKLTYSNTDILFLKFKNFNGDKIFDTYYSSDYEYDYLLRTSPAPWGRFFRKKFLIDNNIKFNNARTGEDMYFNCLAQCYFPRNDIFEETFIYYRIAENSLSTTIDKKPLAICESFNILIETLKERNLFDTFIQKNLSRYCLKYIIDDLSKVNFTNKKKLMRAYQSLLRMFGNTDTAKSCLFGKRYVMLHKLISNNKIMSALTYLQLLKIKEKLTCTN</sequence>
<proteinExistence type="predicted"/>
<dbReference type="Proteomes" id="UP000199315">
    <property type="component" value="Unassembled WGS sequence"/>
</dbReference>
<evidence type="ECO:0000313" key="3">
    <source>
        <dbReference type="Proteomes" id="UP000199315"/>
    </source>
</evidence>
<keyword evidence="2" id="KW-0808">Transferase</keyword>
<evidence type="ECO:0000313" key="2">
    <source>
        <dbReference type="EMBL" id="SCP96226.1"/>
    </source>
</evidence>
<dbReference type="PANTHER" id="PTHR22916:SF3">
    <property type="entry name" value="UDP-GLCNAC:BETAGAL BETA-1,3-N-ACETYLGLUCOSAMINYLTRANSFERASE-LIKE PROTEIN 1"/>
    <property type="match status" value="1"/>
</dbReference>
<accession>A0A1D3TRA5</accession>
<dbReference type="InterPro" id="IPR001173">
    <property type="entry name" value="Glyco_trans_2-like"/>
</dbReference>
<protein>
    <submittedName>
        <fullName evidence="2">Glycosyltransferase involved in cell wall bisynthesis</fullName>
    </submittedName>
</protein>
<dbReference type="STRING" id="1619234.SAMN05421730_100425"/>
<dbReference type="CDD" id="cd00761">
    <property type="entry name" value="Glyco_tranf_GTA_type"/>
    <property type="match status" value="1"/>
</dbReference>
<feature type="domain" description="Glycosyltransferase 2-like" evidence="1">
    <location>
        <begin position="7"/>
        <end position="148"/>
    </location>
</feature>
<evidence type="ECO:0000259" key="1">
    <source>
        <dbReference type="Pfam" id="PF00535"/>
    </source>
</evidence>
<dbReference type="AlphaFoldDB" id="A0A1D3TRA5"/>
<keyword evidence="3" id="KW-1185">Reference proteome</keyword>
<dbReference type="RefSeq" id="WP_091231240.1">
    <property type="nucleotide sequence ID" value="NZ_FMKA01000004.1"/>
</dbReference>
<dbReference type="EMBL" id="FMKA01000004">
    <property type="protein sequence ID" value="SCP96226.1"/>
    <property type="molecule type" value="Genomic_DNA"/>
</dbReference>
<name>A0A1D3TRA5_9FIRM</name>
<dbReference type="Gene3D" id="3.90.550.10">
    <property type="entry name" value="Spore Coat Polysaccharide Biosynthesis Protein SpsA, Chain A"/>
    <property type="match status" value="1"/>
</dbReference>
<dbReference type="PANTHER" id="PTHR22916">
    <property type="entry name" value="GLYCOSYLTRANSFERASE"/>
    <property type="match status" value="1"/>
</dbReference>
<dbReference type="InterPro" id="IPR029044">
    <property type="entry name" value="Nucleotide-diphossugar_trans"/>
</dbReference>
<gene>
    <name evidence="2" type="ORF">SAMN05421730_100425</name>
</gene>
<dbReference type="OrthoDB" id="1640114at2"/>
<dbReference type="SUPFAM" id="SSF53448">
    <property type="entry name" value="Nucleotide-diphospho-sugar transferases"/>
    <property type="match status" value="1"/>
</dbReference>